<dbReference type="CDD" id="cd07571">
    <property type="entry name" value="ALP_N-acyl_transferase"/>
    <property type="match status" value="1"/>
</dbReference>
<dbReference type="Proteomes" id="UP001216390">
    <property type="component" value="Chromosome"/>
</dbReference>
<sequence>MSEDTAPADAGPPGATGAAAEGTSARPPLAVRARRPLMALGAGLLLALSLPPWGWWPLAVVGIALLDRALDGAGPGARFRRAWLTGFGLLAPSTSWMFSFTPPGYVIEVVAFSAFLGAFVALLPSSRWRWVGLPGAWVLFEGLKGRWPFGGVPLSELAVGQVAGPLAGPARLGGVLLIGLLTVTLGVALSAATVRAWRPAAVALAAVVVVAGLAAVAPRGAETGESITVAYVQGGGEQGTVDAETDDREVFEAHLDASAAVPVGTDLTLWPENVVNVDGPLADEREGEELAELARRLDTTLIVGAVEGDGPDAFRNSSIVYDSDGTVVGRYEKVRRVPFGEYVPLRGLLAPLAGDALPSKDAVPGTETNTLDTPAGRVGIVISWEVFFGDRGRDAISGRGEVGELLLNPTNGSSYPGTLVQTQQVNASRLRAIETGRWEVQAAPTGFSAFVSPEGDVFQRSAVSERRVETRDVPLRDGRTLYLRWGEWPTLLLAVALLAASRAAPALLARRRPAGAPATG</sequence>
<evidence type="ECO:0000256" key="9">
    <source>
        <dbReference type="SAM" id="MobiDB-lite"/>
    </source>
</evidence>
<dbReference type="Pfam" id="PF00795">
    <property type="entry name" value="CN_hydrolase"/>
    <property type="match status" value="1"/>
</dbReference>
<accession>A0AAE9Y8W5</accession>
<dbReference type="PANTHER" id="PTHR38686:SF1">
    <property type="entry name" value="APOLIPOPROTEIN N-ACYLTRANSFERASE"/>
    <property type="match status" value="1"/>
</dbReference>
<comment type="caution">
    <text evidence="8">Lacks conserved residue(s) required for the propagation of feature annotation.</text>
</comment>
<keyword evidence="6 8" id="KW-0472">Membrane</keyword>
<evidence type="ECO:0000259" key="10">
    <source>
        <dbReference type="PROSITE" id="PS50263"/>
    </source>
</evidence>
<comment type="pathway">
    <text evidence="8">Protein modification; lipoprotein biosynthesis (N-acyl transfer).</text>
</comment>
<evidence type="ECO:0000313" key="12">
    <source>
        <dbReference type="Proteomes" id="UP001216390"/>
    </source>
</evidence>
<name>A0AAE9Y8W5_9ACTN</name>
<feature type="transmembrane region" description="Helical" evidence="8">
    <location>
        <begin position="175"/>
        <end position="194"/>
    </location>
</feature>
<dbReference type="PROSITE" id="PS50263">
    <property type="entry name" value="CN_HYDROLASE"/>
    <property type="match status" value="1"/>
</dbReference>
<dbReference type="EMBL" id="CP116942">
    <property type="protein sequence ID" value="WCO67921.1"/>
    <property type="molecule type" value="Genomic_DNA"/>
</dbReference>
<dbReference type="SUPFAM" id="SSF56317">
    <property type="entry name" value="Carbon-nitrogen hydrolase"/>
    <property type="match status" value="1"/>
</dbReference>
<dbReference type="GO" id="GO:0005886">
    <property type="term" value="C:plasma membrane"/>
    <property type="evidence" value="ECO:0007669"/>
    <property type="project" value="UniProtKB-SubCell"/>
</dbReference>
<dbReference type="InterPro" id="IPR004563">
    <property type="entry name" value="Apolipo_AcylTrfase"/>
</dbReference>
<dbReference type="AlphaFoldDB" id="A0AAE9Y8W5"/>
<keyword evidence="5 8" id="KW-1133">Transmembrane helix</keyword>
<keyword evidence="3 8" id="KW-0808">Transferase</keyword>
<dbReference type="PANTHER" id="PTHR38686">
    <property type="entry name" value="APOLIPOPROTEIN N-ACYLTRANSFERASE"/>
    <property type="match status" value="1"/>
</dbReference>
<evidence type="ECO:0000256" key="6">
    <source>
        <dbReference type="ARBA" id="ARBA00023136"/>
    </source>
</evidence>
<proteinExistence type="inferred from homology"/>
<evidence type="ECO:0000256" key="3">
    <source>
        <dbReference type="ARBA" id="ARBA00022679"/>
    </source>
</evidence>
<feature type="region of interest" description="Disordered" evidence="9">
    <location>
        <begin position="1"/>
        <end position="25"/>
    </location>
</feature>
<evidence type="ECO:0000256" key="8">
    <source>
        <dbReference type="HAMAP-Rule" id="MF_01148"/>
    </source>
</evidence>
<dbReference type="InterPro" id="IPR036526">
    <property type="entry name" value="C-N_Hydrolase_sf"/>
</dbReference>
<evidence type="ECO:0000256" key="2">
    <source>
        <dbReference type="ARBA" id="ARBA00022475"/>
    </source>
</evidence>
<dbReference type="KEGG" id="ima:PO878_04180"/>
<feature type="transmembrane region" description="Helical" evidence="8">
    <location>
        <begin position="53"/>
        <end position="70"/>
    </location>
</feature>
<dbReference type="GO" id="GO:0042158">
    <property type="term" value="P:lipoprotein biosynthetic process"/>
    <property type="evidence" value="ECO:0007669"/>
    <property type="project" value="UniProtKB-UniRule"/>
</dbReference>
<comment type="subcellular location">
    <subcellularLocation>
        <location evidence="1 8">Cell membrane</location>
        <topology evidence="1 8">Multi-pass membrane protein</topology>
    </subcellularLocation>
</comment>
<comment type="function">
    <text evidence="8">Catalyzes the phospholipid dependent N-acylation of the N-terminal cysteine of apolipoprotein, the last step in lipoprotein maturation.</text>
</comment>
<keyword evidence="7 8" id="KW-0012">Acyltransferase</keyword>
<keyword evidence="12" id="KW-1185">Reference proteome</keyword>
<dbReference type="RefSeq" id="WP_272737439.1">
    <property type="nucleotide sequence ID" value="NZ_CP116942.1"/>
</dbReference>
<keyword evidence="4 8" id="KW-0812">Transmembrane</keyword>
<dbReference type="Pfam" id="PF20154">
    <property type="entry name" value="LNT_N"/>
    <property type="match status" value="1"/>
</dbReference>
<dbReference type="InterPro" id="IPR003010">
    <property type="entry name" value="C-N_Hydrolase"/>
</dbReference>
<reference evidence="11" key="1">
    <citation type="submission" date="2023-01" db="EMBL/GenBank/DDBJ databases">
        <title>The diversity of Class Acidimicrobiia in South China Sea sediment environments and the proposal of Iamia marina sp. nov., a novel species of the genus Iamia.</title>
        <authorList>
            <person name="He Y."/>
            <person name="Tian X."/>
        </authorList>
    </citation>
    <scope>NUCLEOTIDE SEQUENCE</scope>
    <source>
        <strain evidence="11">DSM 19957</strain>
    </source>
</reference>
<dbReference type="EC" id="2.3.1.269" evidence="8"/>
<evidence type="ECO:0000256" key="7">
    <source>
        <dbReference type="ARBA" id="ARBA00023315"/>
    </source>
</evidence>
<evidence type="ECO:0000256" key="5">
    <source>
        <dbReference type="ARBA" id="ARBA00022989"/>
    </source>
</evidence>
<comment type="similarity">
    <text evidence="8">Belongs to the CN hydrolase family. Apolipoprotein N-acyltransferase subfamily.</text>
</comment>
<comment type="catalytic activity">
    <reaction evidence="8">
        <text>N-terminal S-1,2-diacyl-sn-glyceryl-L-cysteinyl-[lipoprotein] + a glycerophospholipid = N-acyl-S-1,2-diacyl-sn-glyceryl-L-cysteinyl-[lipoprotein] + a 2-acyl-sn-glycero-3-phospholipid + H(+)</text>
        <dbReference type="Rhea" id="RHEA:48228"/>
        <dbReference type="Rhea" id="RHEA-COMP:14681"/>
        <dbReference type="Rhea" id="RHEA-COMP:14684"/>
        <dbReference type="ChEBI" id="CHEBI:15378"/>
        <dbReference type="ChEBI" id="CHEBI:136912"/>
        <dbReference type="ChEBI" id="CHEBI:140656"/>
        <dbReference type="ChEBI" id="CHEBI:140657"/>
        <dbReference type="ChEBI" id="CHEBI:140660"/>
        <dbReference type="EC" id="2.3.1.269"/>
    </reaction>
</comment>
<feature type="domain" description="CN hydrolase" evidence="10">
    <location>
        <begin position="232"/>
        <end position="475"/>
    </location>
</feature>
<keyword evidence="2 8" id="KW-1003">Cell membrane</keyword>
<organism evidence="11 12">
    <name type="scientific">Iamia majanohamensis</name>
    <dbReference type="NCBI Taxonomy" id="467976"/>
    <lineage>
        <taxon>Bacteria</taxon>
        <taxon>Bacillati</taxon>
        <taxon>Actinomycetota</taxon>
        <taxon>Acidimicrobiia</taxon>
        <taxon>Acidimicrobiales</taxon>
        <taxon>Iamiaceae</taxon>
        <taxon>Iamia</taxon>
    </lineage>
</organism>
<feature type="transmembrane region" description="Helical" evidence="8">
    <location>
        <begin position="200"/>
        <end position="217"/>
    </location>
</feature>
<dbReference type="HAMAP" id="MF_01148">
    <property type="entry name" value="Lnt"/>
    <property type="match status" value="1"/>
</dbReference>
<evidence type="ECO:0000256" key="1">
    <source>
        <dbReference type="ARBA" id="ARBA00004651"/>
    </source>
</evidence>
<dbReference type="NCBIfam" id="TIGR00546">
    <property type="entry name" value="lnt"/>
    <property type="match status" value="1"/>
</dbReference>
<dbReference type="Gene3D" id="3.60.110.10">
    <property type="entry name" value="Carbon-nitrogen hydrolase"/>
    <property type="match status" value="1"/>
</dbReference>
<gene>
    <name evidence="8 11" type="primary">lnt</name>
    <name evidence="11" type="ORF">PO878_04180</name>
</gene>
<feature type="transmembrane region" description="Helical" evidence="8">
    <location>
        <begin position="105"/>
        <end position="123"/>
    </location>
</feature>
<dbReference type="GO" id="GO:0016410">
    <property type="term" value="F:N-acyltransferase activity"/>
    <property type="evidence" value="ECO:0007669"/>
    <property type="project" value="UniProtKB-UniRule"/>
</dbReference>
<evidence type="ECO:0000256" key="4">
    <source>
        <dbReference type="ARBA" id="ARBA00022692"/>
    </source>
</evidence>
<protein>
    <recommendedName>
        <fullName evidence="8">Apolipoprotein N-acyltransferase</fullName>
        <shortName evidence="8">ALP N-acyltransferase</shortName>
        <ecNumber evidence="8">2.3.1.269</ecNumber>
    </recommendedName>
</protein>
<dbReference type="InterPro" id="IPR045378">
    <property type="entry name" value="LNT_N"/>
</dbReference>
<evidence type="ECO:0000313" key="11">
    <source>
        <dbReference type="EMBL" id="WCO67921.1"/>
    </source>
</evidence>